<dbReference type="CDD" id="cd11344">
    <property type="entry name" value="AmyAc_GlgE_like"/>
    <property type="match status" value="1"/>
</dbReference>
<dbReference type="Pfam" id="PF11896">
    <property type="entry name" value="GlgE_dom_N_S"/>
    <property type="match status" value="1"/>
</dbReference>
<keyword evidence="10" id="KW-1185">Reference proteome</keyword>
<dbReference type="Gene3D" id="2.60.40.10">
    <property type="entry name" value="Immunoglobulins"/>
    <property type="match status" value="1"/>
</dbReference>
<feature type="region of interest" description="Disordered" evidence="7">
    <location>
        <begin position="139"/>
        <end position="159"/>
    </location>
</feature>
<feature type="binding site" evidence="6">
    <location>
        <begin position="977"/>
        <end position="978"/>
    </location>
    <ligand>
        <name>alpha-maltose 1-phosphate</name>
        <dbReference type="ChEBI" id="CHEBI:63576"/>
    </ligand>
</feature>
<reference evidence="9" key="1">
    <citation type="submission" date="2022-05" db="EMBL/GenBank/DDBJ databases">
        <authorList>
            <person name="Pankratov T."/>
        </authorList>
    </citation>
    <scope>NUCLEOTIDE SEQUENCE</scope>
    <source>
        <strain evidence="9">BP6-180914</strain>
    </source>
</reference>
<dbReference type="InterPro" id="IPR021828">
    <property type="entry name" value="GlgE_dom_N/S"/>
</dbReference>
<dbReference type="PANTHER" id="PTHR47786:SF2">
    <property type="entry name" value="GLYCOSYL HYDROLASE FAMILY 13 CATALYTIC DOMAIN-CONTAINING PROTEIN"/>
    <property type="match status" value="1"/>
</dbReference>
<comment type="catalytic activity">
    <reaction evidence="5 6">
        <text>alpha-maltose 1-phosphate + [(1-&gt;4)-alpha-D-glucosyl](n) = [(1-&gt;4)-alpha-D-glucosyl](n+2) + phosphate</text>
        <dbReference type="Rhea" id="RHEA:42692"/>
        <dbReference type="Rhea" id="RHEA-COMP:9584"/>
        <dbReference type="Rhea" id="RHEA-COMP:10183"/>
        <dbReference type="ChEBI" id="CHEBI:15444"/>
        <dbReference type="ChEBI" id="CHEBI:43474"/>
        <dbReference type="ChEBI" id="CHEBI:63576"/>
        <dbReference type="EC" id="2.4.99.16"/>
    </reaction>
</comment>
<protein>
    <recommendedName>
        <fullName evidence="6">Alpha-1,4-glucan:maltose-1-phosphate maltosyltransferase</fullName>
        <shortName evidence="6">GMPMT</shortName>
        <ecNumber evidence="6">2.4.99.16</ecNumber>
    </recommendedName>
    <alternativeName>
        <fullName evidence="6">(1-&gt;4)-alpha-D-glucan:maltose-1-phosphate alpha-D-maltosyltransferase</fullName>
    </alternativeName>
</protein>
<feature type="compositionally biased region" description="Basic and acidic residues" evidence="7">
    <location>
        <begin position="142"/>
        <end position="153"/>
    </location>
</feature>
<dbReference type="RefSeq" id="WP_282582963.1">
    <property type="nucleotide sequence ID" value="NZ_JAMOIM010000001.1"/>
</dbReference>
<feature type="binding site" evidence="6">
    <location>
        <position position="765"/>
    </location>
    <ligand>
        <name>alpha-maltose 1-phosphate</name>
        <dbReference type="ChEBI" id="CHEBI:63576"/>
    </ligand>
</feature>
<feature type="active site" description="Proton donor" evidence="6">
    <location>
        <position position="866"/>
    </location>
</feature>
<dbReference type="Gene3D" id="3.20.20.80">
    <property type="entry name" value="Glycosidases"/>
    <property type="match status" value="2"/>
</dbReference>
<comment type="caution">
    <text evidence="9">The sequence shown here is derived from an EMBL/GenBank/DDBJ whole genome shotgun (WGS) entry which is preliminary data.</text>
</comment>
<feature type="region of interest" description="Disordered" evidence="7">
    <location>
        <begin position="1"/>
        <end position="22"/>
    </location>
</feature>
<dbReference type="Gene3D" id="1.20.58.80">
    <property type="entry name" value="Phosphotransferase system, lactose/cellobiose-type IIA subunit"/>
    <property type="match status" value="1"/>
</dbReference>
<keyword evidence="3 6" id="KW-0808">Transferase</keyword>
<dbReference type="InterPro" id="IPR013783">
    <property type="entry name" value="Ig-like_fold"/>
</dbReference>
<organism evidence="9 10">
    <name type="scientific">Lichenifustis flavocetrariae</name>
    <dbReference type="NCBI Taxonomy" id="2949735"/>
    <lineage>
        <taxon>Bacteria</taxon>
        <taxon>Pseudomonadati</taxon>
        <taxon>Pseudomonadota</taxon>
        <taxon>Alphaproteobacteria</taxon>
        <taxon>Hyphomicrobiales</taxon>
        <taxon>Lichenihabitantaceae</taxon>
        <taxon>Lichenifustis</taxon>
    </lineage>
</organism>
<dbReference type="AlphaFoldDB" id="A0AA42CKS8"/>
<evidence type="ECO:0000256" key="6">
    <source>
        <dbReference type="HAMAP-Rule" id="MF_02124"/>
    </source>
</evidence>
<evidence type="ECO:0000313" key="9">
    <source>
        <dbReference type="EMBL" id="MCW6506605.1"/>
    </source>
</evidence>
<dbReference type="Pfam" id="PF21702">
    <property type="entry name" value="GLGE_C"/>
    <property type="match status" value="1"/>
</dbReference>
<dbReference type="GO" id="GO:0030979">
    <property type="term" value="P:alpha-glucan biosynthetic process"/>
    <property type="evidence" value="ECO:0007669"/>
    <property type="project" value="UniProtKB-UniRule"/>
</dbReference>
<dbReference type="GO" id="GO:0016758">
    <property type="term" value="F:hexosyltransferase activity"/>
    <property type="evidence" value="ECO:0007669"/>
    <property type="project" value="UniProtKB-UniRule"/>
</dbReference>
<dbReference type="InterPro" id="IPR026585">
    <property type="entry name" value="GlgE"/>
</dbReference>
<feature type="site" description="Transition state stabilizer" evidence="6">
    <location>
        <position position="924"/>
    </location>
</feature>
<gene>
    <name evidence="6" type="primary">glgE</name>
    <name evidence="9" type="ORF">M8523_01045</name>
</gene>
<feature type="binding site" evidence="6">
    <location>
        <position position="800"/>
    </location>
    <ligand>
        <name>alpha-maltose 1-phosphate</name>
        <dbReference type="ChEBI" id="CHEBI:63576"/>
    </ligand>
</feature>
<comment type="function">
    <text evidence="6">Maltosyltransferase that uses maltose 1-phosphate (M1P) as the sugar donor to elongate linear or branched alpha-(1-&gt;4)-glucans. Is involved in a branched alpha-glucan biosynthetic pathway from trehalose, together with TreS, Mak and GlgB.</text>
</comment>
<dbReference type="PANTHER" id="PTHR47786">
    <property type="entry name" value="ALPHA-1,4-GLUCAN:MALTOSE-1-PHOSPHATE MALTOSYLTRANSFERASE"/>
    <property type="match status" value="1"/>
</dbReference>
<dbReference type="GO" id="GO:0004553">
    <property type="term" value="F:hydrolase activity, hydrolyzing O-glycosyl compounds"/>
    <property type="evidence" value="ECO:0007669"/>
    <property type="project" value="InterPro"/>
</dbReference>
<name>A0AA42CKS8_9HYPH</name>
<dbReference type="SMART" id="SM00642">
    <property type="entry name" value="Aamy"/>
    <property type="match status" value="1"/>
</dbReference>
<evidence type="ECO:0000256" key="3">
    <source>
        <dbReference type="ARBA" id="ARBA00022679"/>
    </source>
</evidence>
<feature type="region of interest" description="Disordered" evidence="7">
    <location>
        <begin position="699"/>
        <end position="729"/>
    </location>
</feature>
<dbReference type="SUPFAM" id="SSF51445">
    <property type="entry name" value="(Trans)glycosidases"/>
    <property type="match status" value="2"/>
</dbReference>
<feature type="binding site" evidence="6">
    <location>
        <position position="838"/>
    </location>
    <ligand>
        <name>alpha-maltose 1-phosphate</name>
        <dbReference type="ChEBI" id="CHEBI:63576"/>
    </ligand>
</feature>
<accession>A0AA42CKS8</accession>
<dbReference type="Proteomes" id="UP001165667">
    <property type="component" value="Unassembled WGS sequence"/>
</dbReference>
<dbReference type="EC" id="2.4.99.16" evidence="6"/>
<keyword evidence="4 6" id="KW-0119">Carbohydrate metabolism</keyword>
<sequence>MVQVTPPQSFASGTPVVDGDRLRPDERDLALRIYYVPLSMISAPDQWPAILDACVGMGFNTLMLSAPSHPGPAGNLLLPFDLGRPHPALPPEGSLEASIGELAGACRQRNLDLMVDLVTDRVAADSPLAHEVDLRSTGIGARDPRVRPEDRSSADVPFSDPGRSGSFVERYANYLAALARAGIAGFRCLRPNRVPAEVWTRWKASAPTCRFMAWTPGLVPEAVVGLVSAGFEGAFSSIRWWDCRAGWPAEDYERLRQLGPVIAFPEAPFDARLAQTLDSEEIVQRRSERALWIAAALSDGMMIPMGFEFGAREPVPVAGPMRETYAALRDRPRLDLAGAIRSVNAFASRESSRGSQKEMRLLTGGGAPLTALLRTAAGDANRARLVLVNPSLDRSSTLAAAALSPEVGRFLPFNDILGSGPTLSPESTLLLRPAEVRVLEGRANRPIMLPREASRMTEKTAVAAPRLAIEAVSPTVDGGRYPVKRIVGEVLRVEADAFAEGHDQIAVALKWRAADETDWQERRMRPLGNDRYTADMPLTRLGRYVFCVEAWRDEFAIFLYELTKKHEAGLKVTLELEEGRRLVEHSAGQSGSEAAARLKPVLNRLAHANDAERLDLLIAPETAALMAEADPRPFRLTSDPMPVDAERTAAGFASWYELFPRSQSGDPHRHGTFDDVIGRLPAIRAMGFDVAYFPPIHPIGRTNRKGRNNSLTAGPDDPGSPYAIGAEAGGHDAIHPELGSFEDFRRLVAAAAEQGLEIALDLAIQASPDHPWLEQHPDWFNWRPDGSIRYAENPPKKYEDIVNVDFYAEGAKPSLWTELRNTIMVWVEQGVKLFRVDNPHTKPFPFWEWVIEDVRRDHPDVIFLSEAFTRPKVMYRLAKIGFSQSYTYFTWRNTKAELTEYLTELTTQPPKDFFRPHFFVNTHDINPDFLQNAPRPAFLIRAALATTLSGLWGMYNGFELCEGRPDAKKKEYADSEKYQLYAWDWDRPGNIISEISRLNRIRRDNPALHSHLGITFRAAYNDNTLLFQKSSPARDNVLLIAVSLDPFAAQEADIEVPLWDFDLPDNGTIVVDDLMRGHRFTWTGKYQRIRLDPAELPFSIWRLGAARNV</sequence>
<evidence type="ECO:0000259" key="8">
    <source>
        <dbReference type="SMART" id="SM00642"/>
    </source>
</evidence>
<feature type="binding site" evidence="6">
    <location>
        <position position="705"/>
    </location>
    <ligand>
        <name>alpha-maltose 1-phosphate</name>
        <dbReference type="ChEBI" id="CHEBI:63576"/>
    </ligand>
</feature>
<feature type="compositionally biased region" description="Polar residues" evidence="7">
    <location>
        <begin position="1"/>
        <end position="12"/>
    </location>
</feature>
<evidence type="ECO:0000256" key="1">
    <source>
        <dbReference type="ARBA" id="ARBA00011738"/>
    </source>
</evidence>
<dbReference type="InterPro" id="IPR006047">
    <property type="entry name" value="GH13_cat_dom"/>
</dbReference>
<feature type="domain" description="Glycosyl hydrolase family 13 catalytic" evidence="8">
    <location>
        <begin position="657"/>
        <end position="1002"/>
    </location>
</feature>
<evidence type="ECO:0000313" key="10">
    <source>
        <dbReference type="Proteomes" id="UP001165667"/>
    </source>
</evidence>
<keyword evidence="2 6" id="KW-0328">Glycosyltransferase</keyword>
<dbReference type="InterPro" id="IPR017853">
    <property type="entry name" value="GH"/>
</dbReference>
<dbReference type="Gene3D" id="2.60.40.1180">
    <property type="entry name" value="Golgi alpha-mannosidase II"/>
    <property type="match status" value="1"/>
</dbReference>
<evidence type="ECO:0000256" key="7">
    <source>
        <dbReference type="SAM" id="MobiDB-lite"/>
    </source>
</evidence>
<proteinExistence type="inferred from homology"/>
<evidence type="ECO:0000256" key="4">
    <source>
        <dbReference type="ARBA" id="ARBA00023277"/>
    </source>
</evidence>
<dbReference type="EMBL" id="JAMOIM010000001">
    <property type="protein sequence ID" value="MCW6506605.1"/>
    <property type="molecule type" value="Genomic_DNA"/>
</dbReference>
<evidence type="ECO:0000256" key="5">
    <source>
        <dbReference type="ARBA" id="ARBA00048735"/>
    </source>
</evidence>
<dbReference type="HAMAP" id="MF_02124">
    <property type="entry name" value="GlgE"/>
    <property type="match status" value="1"/>
</dbReference>
<comment type="similarity">
    <text evidence="6">Belongs to the glycosyl hydrolase 13 family. GlgE subfamily.</text>
</comment>
<comment type="subunit">
    <text evidence="1 6">Homodimer.</text>
</comment>
<dbReference type="InterPro" id="IPR013780">
    <property type="entry name" value="Glyco_hydro_b"/>
</dbReference>
<evidence type="ECO:0000256" key="2">
    <source>
        <dbReference type="ARBA" id="ARBA00022676"/>
    </source>
</evidence>
<feature type="active site" description="Nucleophile" evidence="6">
    <location>
        <position position="837"/>
    </location>
</feature>
<dbReference type="InterPro" id="IPR049171">
    <property type="entry name" value="GLGE_C"/>
</dbReference>